<feature type="domain" description="F-box" evidence="1">
    <location>
        <begin position="56"/>
        <end position="92"/>
    </location>
</feature>
<sequence>MVNANPSSDRPDCVQASHLTFWELDLYILGCITTLTFNFNTDKPYPLRMDTICRGILRLNSDVLLLIADHLTSKECLRLASTCKQLQAILSDEAVRQTYITTCERLKGFLRFILLHPCRSHCVRTLVIQDRDTHETPKVLTEVLLHTTNLSELVLSFKYEDALKNYLPLLGAINILPCLTRLQVRKFGPMALKGFLEMRSRLRSLELFKALPEAMDGIFPQGGALETLEKLTLRGCSTDDDDVIAGSNAVWPTVRSLQVCDTDVCLQDLVEYFPNVRKFTMRGVGFQFHPFNQTMSKSDLWPNLDHFIPYWPDLVTYGRNLIVFPVRRLTFLNTFEDICAVHDDEQFRTLLQDIQPIVLSFPAIADNPDHTTIPLRLQVPQPVWKNLRCLTVSLLESSKIDGIYSWIYGLEDSIGELSLLSFCLSIYRPYDVPLQDIQANLDSSTPNHIPTMLYGILKHTRFIGVDFSSQHNLRPYWWCAIQEETLFIRIPDNCNYSLTKALHKMDGTPEGLSRVKRALPRSILDLIPQDDDGNILSCKIL</sequence>
<dbReference type="InterPro" id="IPR032675">
    <property type="entry name" value="LRR_dom_sf"/>
</dbReference>
<dbReference type="AlphaFoldDB" id="A0AAW0GYY9"/>
<dbReference type="SUPFAM" id="SSF81383">
    <property type="entry name" value="F-box domain"/>
    <property type="match status" value="1"/>
</dbReference>
<evidence type="ECO:0000313" key="3">
    <source>
        <dbReference type="Proteomes" id="UP001385951"/>
    </source>
</evidence>
<dbReference type="Gene3D" id="3.80.10.10">
    <property type="entry name" value="Ribonuclease Inhibitor"/>
    <property type="match status" value="1"/>
</dbReference>
<dbReference type="Pfam" id="PF00646">
    <property type="entry name" value="F-box"/>
    <property type="match status" value="1"/>
</dbReference>
<evidence type="ECO:0000313" key="2">
    <source>
        <dbReference type="EMBL" id="KAK7696393.1"/>
    </source>
</evidence>
<organism evidence="2 3">
    <name type="scientific">Cerrena zonata</name>
    <dbReference type="NCBI Taxonomy" id="2478898"/>
    <lineage>
        <taxon>Eukaryota</taxon>
        <taxon>Fungi</taxon>
        <taxon>Dikarya</taxon>
        <taxon>Basidiomycota</taxon>
        <taxon>Agaricomycotina</taxon>
        <taxon>Agaricomycetes</taxon>
        <taxon>Polyporales</taxon>
        <taxon>Cerrenaceae</taxon>
        <taxon>Cerrena</taxon>
    </lineage>
</organism>
<gene>
    <name evidence="2" type="ORF">QCA50_001047</name>
</gene>
<name>A0AAW0GYY9_9APHY</name>
<reference evidence="2 3" key="1">
    <citation type="submission" date="2022-09" db="EMBL/GenBank/DDBJ databases">
        <authorList>
            <person name="Palmer J.M."/>
        </authorList>
    </citation>
    <scope>NUCLEOTIDE SEQUENCE [LARGE SCALE GENOMIC DNA]</scope>
    <source>
        <strain evidence="2 3">DSM 7382</strain>
    </source>
</reference>
<proteinExistence type="predicted"/>
<accession>A0AAW0GYY9</accession>
<dbReference type="InterPro" id="IPR036047">
    <property type="entry name" value="F-box-like_dom_sf"/>
</dbReference>
<dbReference type="EMBL" id="JASBNA010000001">
    <property type="protein sequence ID" value="KAK7696393.1"/>
    <property type="molecule type" value="Genomic_DNA"/>
</dbReference>
<keyword evidence="3" id="KW-1185">Reference proteome</keyword>
<dbReference type="SUPFAM" id="SSF52047">
    <property type="entry name" value="RNI-like"/>
    <property type="match status" value="1"/>
</dbReference>
<evidence type="ECO:0000259" key="1">
    <source>
        <dbReference type="Pfam" id="PF00646"/>
    </source>
</evidence>
<protein>
    <recommendedName>
        <fullName evidence="1">F-box domain-containing protein</fullName>
    </recommendedName>
</protein>
<dbReference type="Proteomes" id="UP001385951">
    <property type="component" value="Unassembled WGS sequence"/>
</dbReference>
<dbReference type="InterPro" id="IPR001810">
    <property type="entry name" value="F-box_dom"/>
</dbReference>
<comment type="caution">
    <text evidence="2">The sequence shown here is derived from an EMBL/GenBank/DDBJ whole genome shotgun (WGS) entry which is preliminary data.</text>
</comment>